<evidence type="ECO:0000256" key="1">
    <source>
        <dbReference type="ARBA" id="ARBA00004240"/>
    </source>
</evidence>
<feature type="domain" description="Sec16 Sec23-binding" evidence="6">
    <location>
        <begin position="51"/>
        <end position="103"/>
    </location>
</feature>
<comment type="caution">
    <text evidence="7">The sequence shown here is derived from an EMBL/GenBank/DDBJ whole genome shotgun (WGS) entry which is preliminary data.</text>
</comment>
<dbReference type="InterPro" id="IPR024298">
    <property type="entry name" value="Sec16_Sec23-bd"/>
</dbReference>
<dbReference type="EMBL" id="JACBKZ010000007">
    <property type="protein sequence ID" value="KAF5946411.1"/>
    <property type="molecule type" value="Genomic_DNA"/>
</dbReference>
<evidence type="ECO:0000256" key="3">
    <source>
        <dbReference type="ARBA" id="ARBA00022448"/>
    </source>
</evidence>
<dbReference type="GO" id="GO:0070971">
    <property type="term" value="C:endoplasmic reticulum exit site"/>
    <property type="evidence" value="ECO:0007669"/>
    <property type="project" value="TreeGrafter"/>
</dbReference>
<dbReference type="PANTHER" id="PTHR13402">
    <property type="entry name" value="RGPR-RELATED"/>
    <property type="match status" value="1"/>
</dbReference>
<protein>
    <recommendedName>
        <fullName evidence="6">Sec16 Sec23-binding domain-containing protein</fullName>
    </recommendedName>
</protein>
<reference evidence="7 8" key="2">
    <citation type="submission" date="2020-07" db="EMBL/GenBank/DDBJ databases">
        <title>Genome assembly of wild tea tree DASZ reveals pedigree and selection history of tea varieties.</title>
        <authorList>
            <person name="Zhang W."/>
        </authorList>
    </citation>
    <scope>NUCLEOTIDE SEQUENCE [LARGE SCALE GENOMIC DNA]</scope>
    <source>
        <strain evidence="8">cv. G240</strain>
        <tissue evidence="7">Leaf</tissue>
    </source>
</reference>
<comment type="subcellular location">
    <subcellularLocation>
        <location evidence="1">Endoplasmic reticulum</location>
    </subcellularLocation>
</comment>
<dbReference type="GO" id="GO:0007030">
    <property type="term" value="P:Golgi organization"/>
    <property type="evidence" value="ECO:0007669"/>
    <property type="project" value="TreeGrafter"/>
</dbReference>
<evidence type="ECO:0000313" key="8">
    <source>
        <dbReference type="Proteomes" id="UP000593564"/>
    </source>
</evidence>
<evidence type="ECO:0000259" key="6">
    <source>
        <dbReference type="Pfam" id="PF12931"/>
    </source>
</evidence>
<evidence type="ECO:0000256" key="5">
    <source>
        <dbReference type="ARBA" id="ARBA00022892"/>
    </source>
</evidence>
<dbReference type="PANTHER" id="PTHR13402:SF6">
    <property type="entry name" value="SECRETORY 16, ISOFORM I"/>
    <property type="match status" value="1"/>
</dbReference>
<proteinExistence type="inferred from homology"/>
<evidence type="ECO:0000313" key="7">
    <source>
        <dbReference type="EMBL" id="KAF5946411.1"/>
    </source>
</evidence>
<dbReference type="Proteomes" id="UP000593564">
    <property type="component" value="Unassembled WGS sequence"/>
</dbReference>
<comment type="similarity">
    <text evidence="2">Belongs to the SEC16 family.</text>
</comment>
<dbReference type="GO" id="GO:0012507">
    <property type="term" value="C:ER to Golgi transport vesicle membrane"/>
    <property type="evidence" value="ECO:0007669"/>
    <property type="project" value="TreeGrafter"/>
</dbReference>
<dbReference type="GO" id="GO:0070973">
    <property type="term" value="P:protein localization to endoplasmic reticulum exit site"/>
    <property type="evidence" value="ECO:0007669"/>
    <property type="project" value="TreeGrafter"/>
</dbReference>
<keyword evidence="4" id="KW-0256">Endoplasmic reticulum</keyword>
<keyword evidence="8" id="KW-1185">Reference proteome</keyword>
<dbReference type="GO" id="GO:0016192">
    <property type="term" value="P:vesicle-mediated transport"/>
    <property type="evidence" value="ECO:0007669"/>
    <property type="project" value="UniProtKB-KW"/>
</dbReference>
<dbReference type="AlphaFoldDB" id="A0A7J7H2F5"/>
<name>A0A7J7H2F5_CAMSI</name>
<evidence type="ECO:0000256" key="2">
    <source>
        <dbReference type="ARBA" id="ARBA00005927"/>
    </source>
</evidence>
<accession>A0A7J7H2F5</accession>
<keyword evidence="5" id="KW-0931">ER-Golgi transport</keyword>
<organism evidence="7 8">
    <name type="scientific">Camellia sinensis</name>
    <name type="common">Tea plant</name>
    <name type="synonym">Thea sinensis</name>
    <dbReference type="NCBI Taxonomy" id="4442"/>
    <lineage>
        <taxon>Eukaryota</taxon>
        <taxon>Viridiplantae</taxon>
        <taxon>Streptophyta</taxon>
        <taxon>Embryophyta</taxon>
        <taxon>Tracheophyta</taxon>
        <taxon>Spermatophyta</taxon>
        <taxon>Magnoliopsida</taxon>
        <taxon>eudicotyledons</taxon>
        <taxon>Gunneridae</taxon>
        <taxon>Pentapetalae</taxon>
        <taxon>asterids</taxon>
        <taxon>Ericales</taxon>
        <taxon>Theaceae</taxon>
        <taxon>Camellia</taxon>
    </lineage>
</organism>
<gene>
    <name evidence="7" type="ORF">HYC85_016639</name>
</gene>
<keyword evidence="3" id="KW-0813">Transport</keyword>
<reference evidence="8" key="1">
    <citation type="journal article" date="2020" name="Nat. Commun.">
        <title>Genome assembly of wild tea tree DASZ reveals pedigree and selection history of tea varieties.</title>
        <authorList>
            <person name="Zhang W."/>
            <person name="Zhang Y."/>
            <person name="Qiu H."/>
            <person name="Guo Y."/>
            <person name="Wan H."/>
            <person name="Zhang X."/>
            <person name="Scossa F."/>
            <person name="Alseekh S."/>
            <person name="Zhang Q."/>
            <person name="Wang P."/>
            <person name="Xu L."/>
            <person name="Schmidt M.H."/>
            <person name="Jia X."/>
            <person name="Li D."/>
            <person name="Zhu A."/>
            <person name="Guo F."/>
            <person name="Chen W."/>
            <person name="Ni D."/>
            <person name="Usadel B."/>
            <person name="Fernie A.R."/>
            <person name="Wen W."/>
        </authorList>
    </citation>
    <scope>NUCLEOTIDE SEQUENCE [LARGE SCALE GENOMIC DNA]</scope>
    <source>
        <strain evidence="8">cv. G240</strain>
    </source>
</reference>
<sequence>MSGVALTGPGKELVEGHESDCLESAVAKLFASAKRRGMLVNMFYGATVKQMALRQLISQHSSEIGATFMLDEWEENLAIITANRTKDDELVVIHLGDCLWKERGEECCVWILLRFSRVPEVDMWKNLLNSLEERIKIHQQGGYSMNMSPAKLVGKLLNLFDSTAHCVVGGLPPSVQ</sequence>
<evidence type="ECO:0000256" key="4">
    <source>
        <dbReference type="ARBA" id="ARBA00022824"/>
    </source>
</evidence>
<dbReference type="Pfam" id="PF12931">
    <property type="entry name" value="TPR_Sec16"/>
    <property type="match status" value="1"/>
</dbReference>